<evidence type="ECO:0000256" key="2">
    <source>
        <dbReference type="ARBA" id="ARBA00022692"/>
    </source>
</evidence>
<feature type="transmembrane region" description="Helical" evidence="7">
    <location>
        <begin position="62"/>
        <end position="87"/>
    </location>
</feature>
<keyword evidence="5" id="KW-0040">ANK repeat</keyword>
<dbReference type="PANTHER" id="PTHR24186">
    <property type="entry name" value="PROTEIN PHOSPHATASE 1 REGULATORY SUBUNIT"/>
    <property type="match status" value="1"/>
</dbReference>
<reference evidence="9" key="1">
    <citation type="submission" date="2022-03" db="EMBL/GenBank/DDBJ databases">
        <title>A functionally conserved STORR gene fusion in Papaver species that diverged 16.8 million years ago.</title>
        <authorList>
            <person name="Catania T."/>
        </authorList>
    </citation>
    <scope>NUCLEOTIDE SEQUENCE</scope>
    <source>
        <strain evidence="9">S-191538</strain>
    </source>
</reference>
<feature type="transmembrane region" description="Helical" evidence="7">
    <location>
        <begin position="25"/>
        <end position="42"/>
    </location>
</feature>
<keyword evidence="10" id="KW-1185">Reference proteome</keyword>
<sequence length="190" mass="21162">MEHEETQRKKVETQQKLEQLSQNHVLVATLIATVAFAAGFTLPGGYKNDGSNEGMATLAKKAAFTAFMVFNTLALLLSTYAVFLHFWSIFLSTSLSKEYDLISVVRPTLACTFFAILAMVAAFISGTYTVLSHLPALAIPLCLLGCIFYILCIYFLQSAYRRLVNDGHRHFITFVFSNIFSADVSRSYTN</sequence>
<keyword evidence="3" id="KW-0677">Repeat</keyword>
<dbReference type="PANTHER" id="PTHR24186:SF50">
    <property type="entry name" value="ANKYRIN REPEAT-CONTAINING PROTEIN ITN1-LIKE ISOFORM X1"/>
    <property type="match status" value="1"/>
</dbReference>
<evidence type="ECO:0000256" key="3">
    <source>
        <dbReference type="ARBA" id="ARBA00022737"/>
    </source>
</evidence>
<evidence type="ECO:0000256" key="4">
    <source>
        <dbReference type="ARBA" id="ARBA00022989"/>
    </source>
</evidence>
<name>A0AA41RTX0_PAPNU</name>
<evidence type="ECO:0000256" key="5">
    <source>
        <dbReference type="ARBA" id="ARBA00023043"/>
    </source>
</evidence>
<accession>A0AA41RTX0</accession>
<proteinExistence type="predicted"/>
<dbReference type="EMBL" id="JAJJMA010026021">
    <property type="protein sequence ID" value="MCL7023760.1"/>
    <property type="molecule type" value="Genomic_DNA"/>
</dbReference>
<dbReference type="GO" id="GO:0005886">
    <property type="term" value="C:plasma membrane"/>
    <property type="evidence" value="ECO:0007669"/>
    <property type="project" value="TreeGrafter"/>
</dbReference>
<feature type="domain" description="PGG" evidence="8">
    <location>
        <begin position="15"/>
        <end position="130"/>
    </location>
</feature>
<organism evidence="9 10">
    <name type="scientific">Papaver nudicaule</name>
    <name type="common">Iceland poppy</name>
    <dbReference type="NCBI Taxonomy" id="74823"/>
    <lineage>
        <taxon>Eukaryota</taxon>
        <taxon>Viridiplantae</taxon>
        <taxon>Streptophyta</taxon>
        <taxon>Embryophyta</taxon>
        <taxon>Tracheophyta</taxon>
        <taxon>Spermatophyta</taxon>
        <taxon>Magnoliopsida</taxon>
        <taxon>Ranunculales</taxon>
        <taxon>Papaveraceae</taxon>
        <taxon>Papaveroideae</taxon>
        <taxon>Papaver</taxon>
    </lineage>
</organism>
<comment type="subcellular location">
    <subcellularLocation>
        <location evidence="1">Membrane</location>
        <topology evidence="1">Multi-pass membrane protein</topology>
    </subcellularLocation>
</comment>
<keyword evidence="4 7" id="KW-1133">Transmembrane helix</keyword>
<dbReference type="InterPro" id="IPR026961">
    <property type="entry name" value="PGG_dom"/>
</dbReference>
<evidence type="ECO:0000256" key="6">
    <source>
        <dbReference type="ARBA" id="ARBA00023136"/>
    </source>
</evidence>
<evidence type="ECO:0000259" key="8">
    <source>
        <dbReference type="Pfam" id="PF13962"/>
    </source>
</evidence>
<evidence type="ECO:0000256" key="1">
    <source>
        <dbReference type="ARBA" id="ARBA00004141"/>
    </source>
</evidence>
<dbReference type="AlphaFoldDB" id="A0AA41RTX0"/>
<dbReference type="Proteomes" id="UP001177140">
    <property type="component" value="Unassembled WGS sequence"/>
</dbReference>
<dbReference type="Pfam" id="PF13962">
    <property type="entry name" value="PGG"/>
    <property type="match status" value="1"/>
</dbReference>
<gene>
    <name evidence="9" type="ORF">MKW94_015543</name>
</gene>
<keyword evidence="6 7" id="KW-0472">Membrane</keyword>
<evidence type="ECO:0000313" key="10">
    <source>
        <dbReference type="Proteomes" id="UP001177140"/>
    </source>
</evidence>
<protein>
    <recommendedName>
        <fullName evidence="8">PGG domain-containing protein</fullName>
    </recommendedName>
</protein>
<feature type="transmembrane region" description="Helical" evidence="7">
    <location>
        <begin position="137"/>
        <end position="156"/>
    </location>
</feature>
<keyword evidence="2 7" id="KW-0812">Transmembrane</keyword>
<evidence type="ECO:0000256" key="7">
    <source>
        <dbReference type="SAM" id="Phobius"/>
    </source>
</evidence>
<comment type="caution">
    <text evidence="9">The sequence shown here is derived from an EMBL/GenBank/DDBJ whole genome shotgun (WGS) entry which is preliminary data.</text>
</comment>
<evidence type="ECO:0000313" key="9">
    <source>
        <dbReference type="EMBL" id="MCL7023760.1"/>
    </source>
</evidence>
<feature type="transmembrane region" description="Helical" evidence="7">
    <location>
        <begin position="108"/>
        <end position="131"/>
    </location>
</feature>